<accession>A0ABT5Y9G0</accession>
<name>A0ABT5Y9G0_9GAMM</name>
<dbReference type="Proteomes" id="UP001143391">
    <property type="component" value="Unassembled WGS sequence"/>
</dbReference>
<organism evidence="1 2">
    <name type="scientific">Marinobacter iranensis</name>
    <dbReference type="NCBI Taxonomy" id="2962607"/>
    <lineage>
        <taxon>Bacteria</taxon>
        <taxon>Pseudomonadati</taxon>
        <taxon>Pseudomonadota</taxon>
        <taxon>Gammaproteobacteria</taxon>
        <taxon>Pseudomonadales</taxon>
        <taxon>Marinobacteraceae</taxon>
        <taxon>Marinobacter</taxon>
    </lineage>
</organism>
<sequence length="74" mass="8047">MIARFRHTQLDPAHEVVTTHCTIDSGEGTFQTAVTFRCGPKSADVLTVTRPDPQSTVAKNDRSSVSILFREGSA</sequence>
<evidence type="ECO:0000313" key="1">
    <source>
        <dbReference type="EMBL" id="MDF0750315.1"/>
    </source>
</evidence>
<dbReference type="RefSeq" id="WP_275705846.1">
    <property type="nucleotide sequence ID" value="NZ_JANCMW010000004.1"/>
</dbReference>
<evidence type="ECO:0000313" key="2">
    <source>
        <dbReference type="Proteomes" id="UP001143391"/>
    </source>
</evidence>
<protein>
    <submittedName>
        <fullName evidence="1">Uncharacterized protein</fullName>
    </submittedName>
</protein>
<proteinExistence type="predicted"/>
<comment type="caution">
    <text evidence="1">The sequence shown here is derived from an EMBL/GenBank/DDBJ whole genome shotgun (WGS) entry which is preliminary data.</text>
</comment>
<keyword evidence="2" id="KW-1185">Reference proteome</keyword>
<gene>
    <name evidence="1" type="ORF">NLU14_08735</name>
</gene>
<dbReference type="EMBL" id="JANCMW010000004">
    <property type="protein sequence ID" value="MDF0750315.1"/>
    <property type="molecule type" value="Genomic_DNA"/>
</dbReference>
<reference evidence="1" key="1">
    <citation type="submission" date="2022-07" db="EMBL/GenBank/DDBJ databases">
        <title>Marinobacter iranensis a new bacterium isolate from a hipersaline lake in Iran.</title>
        <authorList>
            <person name="Mohammad A.M.A."/>
            <person name="Cristina S.-P."/>
            <person name="Antonio V."/>
        </authorList>
    </citation>
    <scope>NUCLEOTIDE SEQUENCE</scope>
    <source>
        <strain evidence="1">71-i</strain>
    </source>
</reference>